<dbReference type="Pfam" id="PF10017">
    <property type="entry name" value="Methyltransf_33"/>
    <property type="match status" value="1"/>
</dbReference>
<comment type="caution">
    <text evidence="4">The sequence shown here is derived from an EMBL/GenBank/DDBJ whole genome shotgun (WGS) entry which is preliminary data.</text>
</comment>
<keyword evidence="1 4" id="KW-0489">Methyltransferase</keyword>
<dbReference type="PANTHER" id="PTHR43397:SF1">
    <property type="entry name" value="ERGOTHIONEINE BIOSYNTHESIS PROTEIN 1"/>
    <property type="match status" value="1"/>
</dbReference>
<dbReference type="InterPro" id="IPR051128">
    <property type="entry name" value="EgtD_Methyltrsf_superfamily"/>
</dbReference>
<dbReference type="SUPFAM" id="SSF53335">
    <property type="entry name" value="S-adenosyl-L-methionine-dependent methyltransferases"/>
    <property type="match status" value="1"/>
</dbReference>
<feature type="domain" description="Histidine-specific methyltransferase SAM-dependent" evidence="3">
    <location>
        <begin position="23"/>
        <end position="320"/>
    </location>
</feature>
<keyword evidence="2 4" id="KW-0808">Transferase</keyword>
<evidence type="ECO:0000259" key="3">
    <source>
        <dbReference type="Pfam" id="PF10017"/>
    </source>
</evidence>
<organism evidence="4 5">
    <name type="scientific">Fulvimonas yonginensis</name>
    <dbReference type="NCBI Taxonomy" id="1495200"/>
    <lineage>
        <taxon>Bacteria</taxon>
        <taxon>Pseudomonadati</taxon>
        <taxon>Pseudomonadota</taxon>
        <taxon>Gammaproteobacteria</taxon>
        <taxon>Lysobacterales</taxon>
        <taxon>Rhodanobacteraceae</taxon>
        <taxon>Fulvimonas</taxon>
    </lineage>
</organism>
<dbReference type="Gene3D" id="3.40.50.150">
    <property type="entry name" value="Vaccinia Virus protein VP39"/>
    <property type="match status" value="1"/>
</dbReference>
<dbReference type="InterPro" id="IPR035094">
    <property type="entry name" value="EgtD"/>
</dbReference>
<evidence type="ECO:0000313" key="5">
    <source>
        <dbReference type="Proteomes" id="UP001381174"/>
    </source>
</evidence>
<evidence type="ECO:0000256" key="1">
    <source>
        <dbReference type="ARBA" id="ARBA00022603"/>
    </source>
</evidence>
<reference evidence="4 5" key="1">
    <citation type="journal article" date="2014" name="Int. J. Syst. Evol. Microbiol.">
        <title>Fulvimonas yonginensis sp. nov., isolated from greenhouse soil, and emended description of the genus Fulvimonas.</title>
        <authorList>
            <person name="Ahn J.H."/>
            <person name="Kim S.J."/>
            <person name="Weon H.Y."/>
            <person name="Hong S.B."/>
            <person name="Seok S.J."/>
            <person name="Kwon S.W."/>
        </authorList>
    </citation>
    <scope>NUCLEOTIDE SEQUENCE [LARGE SCALE GENOMIC DNA]</scope>
    <source>
        <strain evidence="4 5">KACC 16952</strain>
    </source>
</reference>
<dbReference type="EC" id="2.1.1.44" evidence="4"/>
<dbReference type="InterPro" id="IPR029063">
    <property type="entry name" value="SAM-dependent_MTases_sf"/>
</dbReference>
<dbReference type="PANTHER" id="PTHR43397">
    <property type="entry name" value="ERGOTHIONEINE BIOSYNTHESIS PROTEIN 1"/>
    <property type="match status" value="1"/>
</dbReference>
<dbReference type="GO" id="GO:0032259">
    <property type="term" value="P:methylation"/>
    <property type="evidence" value="ECO:0007669"/>
    <property type="project" value="UniProtKB-KW"/>
</dbReference>
<name>A0ABU8JAS4_9GAMM</name>
<proteinExistence type="predicted"/>
<dbReference type="PIRSF" id="PIRSF018005">
    <property type="entry name" value="UCP018005"/>
    <property type="match status" value="1"/>
</dbReference>
<dbReference type="InterPro" id="IPR019257">
    <property type="entry name" value="MeTrfase_dom"/>
</dbReference>
<dbReference type="EMBL" id="JBBBNY010000003">
    <property type="protein sequence ID" value="MEI7036303.1"/>
    <property type="molecule type" value="Genomic_DNA"/>
</dbReference>
<dbReference type="NCBIfam" id="TIGR03438">
    <property type="entry name" value="egtD_ergothio"/>
    <property type="match status" value="1"/>
</dbReference>
<evidence type="ECO:0000313" key="4">
    <source>
        <dbReference type="EMBL" id="MEI7036303.1"/>
    </source>
</evidence>
<dbReference type="Proteomes" id="UP001381174">
    <property type="component" value="Unassembled WGS sequence"/>
</dbReference>
<gene>
    <name evidence="4" type="primary">egtD</name>
    <name evidence="4" type="ORF">WAT24_05995</name>
</gene>
<dbReference type="InterPro" id="IPR017804">
    <property type="entry name" value="MeTrfase_EgtD-like"/>
</dbReference>
<protein>
    <submittedName>
        <fullName evidence="4">L-histidine N(Alpha)-methyltransferase</fullName>
        <ecNumber evidence="4">2.1.1.44</ecNumber>
    </submittedName>
</protein>
<evidence type="ECO:0000256" key="2">
    <source>
        <dbReference type="ARBA" id="ARBA00022679"/>
    </source>
</evidence>
<accession>A0ABU8JAS4</accession>
<dbReference type="RefSeq" id="WP_336806923.1">
    <property type="nucleotide sequence ID" value="NZ_JBBBNY010000003.1"/>
</dbReference>
<keyword evidence="5" id="KW-1185">Reference proteome</keyword>
<sequence length="328" mass="36427">MSMHVFDLRDDGRTPPDSGLLEIVQRGLRAQPKSLPSWLFYDERGSALFERICEQPEYYLTRCETALMREHAASIADTLGVDVRLVEYGSGSATKTRLLLEHMASPVSYVPVEISPQPLRESVARFAERFPGLPVQPLGADFTRPLRLPIPPRAPRRTVIYFPGSTIGNFATRDAVALLRKMRGEMGENGGILVGADLKKDPALIEAAYNDAAGVTAQFTLNLLARLNRELGSDFDLSAFRHRAHYNALAGRIETSLVSQRAQQVRVGRMLAKFGEGEPVRVEISCKYSLEDFAALAAKAGLEVLRVWMDPERMFSVHYLVRAGVVAR</sequence>
<dbReference type="GO" id="GO:0052706">
    <property type="term" value="F:L-histidine N(alpha)-methyltransferase activity"/>
    <property type="evidence" value="ECO:0007669"/>
    <property type="project" value="UniProtKB-EC"/>
</dbReference>